<name>A0A5J5EGN3_9PEZI</name>
<feature type="domain" description="Inosine/uridine-preferring nucleoside hydrolase" evidence="4">
    <location>
        <begin position="6"/>
        <end position="383"/>
    </location>
</feature>
<organism evidence="5 6">
    <name type="scientific">Sphaerosporella brunnea</name>
    <dbReference type="NCBI Taxonomy" id="1250544"/>
    <lineage>
        <taxon>Eukaryota</taxon>
        <taxon>Fungi</taxon>
        <taxon>Dikarya</taxon>
        <taxon>Ascomycota</taxon>
        <taxon>Pezizomycotina</taxon>
        <taxon>Pezizomycetes</taxon>
        <taxon>Pezizales</taxon>
        <taxon>Pyronemataceae</taxon>
        <taxon>Sphaerosporella</taxon>
    </lineage>
</organism>
<protein>
    <submittedName>
        <fullName evidence="5">Nucleoside hydrolase</fullName>
    </submittedName>
</protein>
<dbReference type="InParanoid" id="A0A5J5EGN3"/>
<accession>A0A5J5EGN3</accession>
<dbReference type="InterPro" id="IPR023186">
    <property type="entry name" value="IUNH"/>
</dbReference>
<dbReference type="Pfam" id="PF01156">
    <property type="entry name" value="IU_nuc_hydro"/>
    <property type="match status" value="1"/>
</dbReference>
<dbReference type="OrthoDB" id="5783963at2759"/>
<dbReference type="InterPro" id="IPR036452">
    <property type="entry name" value="Ribo_hydro-like"/>
</dbReference>
<keyword evidence="6" id="KW-1185">Reference proteome</keyword>
<dbReference type="SUPFAM" id="SSF53590">
    <property type="entry name" value="Nucleoside hydrolase"/>
    <property type="match status" value="1"/>
</dbReference>
<dbReference type="GO" id="GO:0005829">
    <property type="term" value="C:cytosol"/>
    <property type="evidence" value="ECO:0007669"/>
    <property type="project" value="TreeGrafter"/>
</dbReference>
<evidence type="ECO:0000256" key="2">
    <source>
        <dbReference type="ARBA" id="ARBA00022801"/>
    </source>
</evidence>
<dbReference type="GO" id="GO:0008477">
    <property type="term" value="F:purine nucleosidase activity"/>
    <property type="evidence" value="ECO:0007669"/>
    <property type="project" value="TreeGrafter"/>
</dbReference>
<keyword evidence="3" id="KW-0326">Glycosidase</keyword>
<evidence type="ECO:0000259" key="4">
    <source>
        <dbReference type="Pfam" id="PF01156"/>
    </source>
</evidence>
<dbReference type="GO" id="GO:0006152">
    <property type="term" value="P:purine nucleoside catabolic process"/>
    <property type="evidence" value="ECO:0007669"/>
    <property type="project" value="TreeGrafter"/>
</dbReference>
<evidence type="ECO:0000256" key="3">
    <source>
        <dbReference type="ARBA" id="ARBA00023295"/>
    </source>
</evidence>
<reference evidence="5 6" key="1">
    <citation type="submission" date="2019-09" db="EMBL/GenBank/DDBJ databases">
        <title>Draft genome of the ectomycorrhizal ascomycete Sphaerosporella brunnea.</title>
        <authorList>
            <consortium name="DOE Joint Genome Institute"/>
            <person name="Benucci G.M."/>
            <person name="Marozzi G."/>
            <person name="Antonielli L."/>
            <person name="Sanchez S."/>
            <person name="Marco P."/>
            <person name="Wang X."/>
            <person name="Falini L.B."/>
            <person name="Barry K."/>
            <person name="Haridas S."/>
            <person name="Lipzen A."/>
            <person name="Labutti K."/>
            <person name="Grigoriev I.V."/>
            <person name="Murat C."/>
            <person name="Martin F."/>
            <person name="Albertini E."/>
            <person name="Donnini D."/>
            <person name="Bonito G."/>
        </authorList>
    </citation>
    <scope>NUCLEOTIDE SEQUENCE [LARGE SCALE GENOMIC DNA]</scope>
    <source>
        <strain evidence="5 6">Sb_GMNB300</strain>
    </source>
</reference>
<dbReference type="InterPro" id="IPR001910">
    <property type="entry name" value="Inosine/uridine_hydrolase_dom"/>
</dbReference>
<dbReference type="EMBL" id="VXIS01000305">
    <property type="protein sequence ID" value="KAA8894862.1"/>
    <property type="molecule type" value="Genomic_DNA"/>
</dbReference>
<gene>
    <name evidence="5" type="ORF">FN846DRAFT_972354</name>
</gene>
<dbReference type="PANTHER" id="PTHR12304:SF56">
    <property type="entry name" value="HYDROLASE, PUTATIVE (AFU_ORTHOLOGUE AFUA_1G11790)-RELATED"/>
    <property type="match status" value="1"/>
</dbReference>
<evidence type="ECO:0000256" key="1">
    <source>
        <dbReference type="ARBA" id="ARBA00009176"/>
    </source>
</evidence>
<proteinExistence type="inferred from homology"/>
<dbReference type="AlphaFoldDB" id="A0A5J5EGN3"/>
<dbReference type="Gene3D" id="3.90.245.10">
    <property type="entry name" value="Ribonucleoside hydrolase-like"/>
    <property type="match status" value="1"/>
</dbReference>
<comment type="caution">
    <text evidence="5">The sequence shown here is derived from an EMBL/GenBank/DDBJ whole genome shotgun (WGS) entry which is preliminary data.</text>
</comment>
<evidence type="ECO:0000313" key="5">
    <source>
        <dbReference type="EMBL" id="KAA8894862.1"/>
    </source>
</evidence>
<evidence type="ECO:0000313" key="6">
    <source>
        <dbReference type="Proteomes" id="UP000326924"/>
    </source>
</evidence>
<keyword evidence="2 5" id="KW-0378">Hydrolase</keyword>
<dbReference type="PANTHER" id="PTHR12304">
    <property type="entry name" value="INOSINE-URIDINE PREFERRING NUCLEOSIDE HYDROLASE"/>
    <property type="match status" value="1"/>
</dbReference>
<comment type="similarity">
    <text evidence="1">Belongs to the IUNH family.</text>
</comment>
<dbReference type="Proteomes" id="UP000326924">
    <property type="component" value="Unassembled WGS sequence"/>
</dbReference>
<sequence>MPPKKVIIDTDPGVDDMLALLLALSASSEELEVLLVSLCFGNVDVESCLRNVVSLFHVLDLERHWRITNNLAPGFSMLEAKRPIVAVGATNPLEGASLEYDYFHGTDGLQGVHHAAPHFTPTEMWKHLFTPEGTPEVSPMARLPPNFKPSAVPSHKEILRVLRENEPDTVTIVAVGPLSNLALAAAEDPETFLRAHEVVVMGGALEQEGNVTPVAEFNHYACAVSAARIYALTSPSPKSTMPACKELPPYPEVLSKRLKLTAFPLDITNYHLMSAEIFDKVTAQAKARGSPLAEWVRTFVSATFSHMESLYSEQDRKPKHVNISLHDPLCIWYVLTRDGEGWEVTEDVDVRIETEGQWTRGMSIIDKRRKIMEEDLAKPVKRHDRGVWLHKGHGNRVRIARDSQYKDTFGEDMLKRIFSV</sequence>